<keyword evidence="1" id="KW-1133">Transmembrane helix</keyword>
<evidence type="ECO:0000256" key="1">
    <source>
        <dbReference type="SAM" id="Phobius"/>
    </source>
</evidence>
<gene>
    <name evidence="2" type="ORF">MKW98_021291</name>
</gene>
<dbReference type="EMBL" id="JAJJMB010008983">
    <property type="protein sequence ID" value="KAI3917529.1"/>
    <property type="molecule type" value="Genomic_DNA"/>
</dbReference>
<dbReference type="GO" id="GO:0004497">
    <property type="term" value="F:monooxygenase activity"/>
    <property type="evidence" value="ECO:0007669"/>
    <property type="project" value="InterPro"/>
</dbReference>
<dbReference type="GO" id="GO:0005506">
    <property type="term" value="F:iron ion binding"/>
    <property type="evidence" value="ECO:0007669"/>
    <property type="project" value="InterPro"/>
</dbReference>
<dbReference type="SUPFAM" id="SSF48264">
    <property type="entry name" value="Cytochrome P450"/>
    <property type="match status" value="1"/>
</dbReference>
<dbReference type="AlphaFoldDB" id="A0AAD4XJ39"/>
<evidence type="ECO:0000313" key="2">
    <source>
        <dbReference type="EMBL" id="KAI3917529.1"/>
    </source>
</evidence>
<protein>
    <recommendedName>
        <fullName evidence="4">Cytochrome P450</fullName>
    </recommendedName>
</protein>
<evidence type="ECO:0008006" key="4">
    <source>
        <dbReference type="Google" id="ProtNLM"/>
    </source>
</evidence>
<evidence type="ECO:0000313" key="3">
    <source>
        <dbReference type="Proteomes" id="UP001202328"/>
    </source>
</evidence>
<dbReference type="GO" id="GO:0020037">
    <property type="term" value="F:heme binding"/>
    <property type="evidence" value="ECO:0007669"/>
    <property type="project" value="InterPro"/>
</dbReference>
<dbReference type="GO" id="GO:0016705">
    <property type="term" value="F:oxidoreductase activity, acting on paired donors, with incorporation or reduction of molecular oxygen"/>
    <property type="evidence" value="ECO:0007669"/>
    <property type="project" value="InterPro"/>
</dbReference>
<reference evidence="2" key="1">
    <citation type="submission" date="2022-04" db="EMBL/GenBank/DDBJ databases">
        <title>A functionally conserved STORR gene fusion in Papaver species that diverged 16.8 million years ago.</title>
        <authorList>
            <person name="Catania T."/>
        </authorList>
    </citation>
    <scope>NUCLEOTIDE SEQUENCE</scope>
    <source>
        <strain evidence="2">S-188037</strain>
    </source>
</reference>
<comment type="caution">
    <text evidence="2">The sequence shown here is derived from an EMBL/GenBank/DDBJ whole genome shotgun (WGS) entry which is preliminary data.</text>
</comment>
<accession>A0AAD4XJ39</accession>
<feature type="transmembrane region" description="Helical" evidence="1">
    <location>
        <begin position="12"/>
        <end position="33"/>
    </location>
</feature>
<sequence>MKDPISTNHMFIYTVISLAVAAPLLLLLLQKFLSLKNKTNSRRLPPGPPGYDYKVLHKRLVEIQKKCGPIFMIRMGALNTLVIASEDAAMELLKTHIG</sequence>
<keyword evidence="1" id="KW-0472">Membrane</keyword>
<name>A0AAD4XJ39_9MAGN</name>
<dbReference type="InterPro" id="IPR036396">
    <property type="entry name" value="Cyt_P450_sf"/>
</dbReference>
<keyword evidence="3" id="KW-1185">Reference proteome</keyword>
<proteinExistence type="predicted"/>
<keyword evidence="1" id="KW-0812">Transmembrane</keyword>
<organism evidence="2 3">
    <name type="scientific">Papaver atlanticum</name>
    <dbReference type="NCBI Taxonomy" id="357466"/>
    <lineage>
        <taxon>Eukaryota</taxon>
        <taxon>Viridiplantae</taxon>
        <taxon>Streptophyta</taxon>
        <taxon>Embryophyta</taxon>
        <taxon>Tracheophyta</taxon>
        <taxon>Spermatophyta</taxon>
        <taxon>Magnoliopsida</taxon>
        <taxon>Ranunculales</taxon>
        <taxon>Papaveraceae</taxon>
        <taxon>Papaveroideae</taxon>
        <taxon>Papaver</taxon>
    </lineage>
</organism>
<dbReference type="Proteomes" id="UP001202328">
    <property type="component" value="Unassembled WGS sequence"/>
</dbReference>
<dbReference type="Gene3D" id="1.10.630.10">
    <property type="entry name" value="Cytochrome P450"/>
    <property type="match status" value="1"/>
</dbReference>